<dbReference type="AlphaFoldDB" id="A0A813VQW0"/>
<accession>A0A813VQW0</accession>
<evidence type="ECO:0000313" key="4">
    <source>
        <dbReference type="EMBL" id="CAF1240498.1"/>
    </source>
</evidence>
<feature type="compositionally biased region" description="Polar residues" evidence="1">
    <location>
        <begin position="1"/>
        <end position="13"/>
    </location>
</feature>
<feature type="region of interest" description="Disordered" evidence="1">
    <location>
        <begin position="499"/>
        <end position="566"/>
    </location>
</feature>
<evidence type="ECO:0000313" key="5">
    <source>
        <dbReference type="Proteomes" id="UP000663832"/>
    </source>
</evidence>
<feature type="region of interest" description="Disordered" evidence="1">
    <location>
        <begin position="102"/>
        <end position="174"/>
    </location>
</feature>
<feature type="region of interest" description="Disordered" evidence="1">
    <location>
        <begin position="69"/>
        <end position="88"/>
    </location>
</feature>
<feature type="region of interest" description="Disordered" evidence="1">
    <location>
        <begin position="1"/>
        <end position="45"/>
    </location>
</feature>
<evidence type="ECO:0000313" key="2">
    <source>
        <dbReference type="EMBL" id="CAF0842179.1"/>
    </source>
</evidence>
<organism evidence="2 5">
    <name type="scientific">Adineta steineri</name>
    <dbReference type="NCBI Taxonomy" id="433720"/>
    <lineage>
        <taxon>Eukaryota</taxon>
        <taxon>Metazoa</taxon>
        <taxon>Spiralia</taxon>
        <taxon>Gnathifera</taxon>
        <taxon>Rotifera</taxon>
        <taxon>Eurotatoria</taxon>
        <taxon>Bdelloidea</taxon>
        <taxon>Adinetida</taxon>
        <taxon>Adinetidae</taxon>
        <taxon>Adineta</taxon>
    </lineage>
</organism>
<feature type="compositionally biased region" description="Polar residues" evidence="1">
    <location>
        <begin position="72"/>
        <end position="86"/>
    </location>
</feature>
<evidence type="ECO:0008006" key="6">
    <source>
        <dbReference type="Google" id="ProtNLM"/>
    </source>
</evidence>
<feature type="compositionally biased region" description="Polar residues" evidence="1">
    <location>
        <begin position="207"/>
        <end position="256"/>
    </location>
</feature>
<feature type="compositionally biased region" description="Polar residues" evidence="1">
    <location>
        <begin position="28"/>
        <end position="44"/>
    </location>
</feature>
<feature type="region of interest" description="Disordered" evidence="1">
    <location>
        <begin position="582"/>
        <end position="603"/>
    </location>
</feature>
<feature type="compositionally biased region" description="Basic residues" evidence="1">
    <location>
        <begin position="517"/>
        <end position="526"/>
    </location>
</feature>
<dbReference type="Gene3D" id="1.10.150.50">
    <property type="entry name" value="Transcription Factor, Ets-1"/>
    <property type="match status" value="1"/>
</dbReference>
<dbReference type="Proteomes" id="UP000663832">
    <property type="component" value="Unassembled WGS sequence"/>
</dbReference>
<dbReference type="Proteomes" id="UP000663877">
    <property type="component" value="Unassembled WGS sequence"/>
</dbReference>
<protein>
    <recommendedName>
        <fullName evidence="6">SAM domain-containing protein</fullName>
    </recommendedName>
</protein>
<feature type="region of interest" description="Disordered" evidence="1">
    <location>
        <begin position="188"/>
        <end position="262"/>
    </location>
</feature>
<feature type="region of interest" description="Disordered" evidence="1">
    <location>
        <begin position="473"/>
        <end position="492"/>
    </location>
</feature>
<evidence type="ECO:0000313" key="3">
    <source>
        <dbReference type="EMBL" id="CAF0842967.1"/>
    </source>
</evidence>
<gene>
    <name evidence="4" type="ORF">BJG266_LOCUS29023</name>
    <name evidence="2" type="ORF">QVE165_LOCUS6373</name>
    <name evidence="3" type="ORF">QVE165_LOCUS6415</name>
</gene>
<dbReference type="EMBL" id="CAJNOM010000026">
    <property type="protein sequence ID" value="CAF0842179.1"/>
    <property type="molecule type" value="Genomic_DNA"/>
</dbReference>
<proteinExistence type="predicted"/>
<comment type="caution">
    <text evidence="2">The sequence shown here is derived from an EMBL/GenBank/DDBJ whole genome shotgun (WGS) entry which is preliminary data.</text>
</comment>
<reference evidence="2" key="1">
    <citation type="submission" date="2021-02" db="EMBL/GenBank/DDBJ databases">
        <authorList>
            <person name="Nowell W R."/>
        </authorList>
    </citation>
    <scope>NUCLEOTIDE SEQUENCE</scope>
</reference>
<evidence type="ECO:0000256" key="1">
    <source>
        <dbReference type="SAM" id="MobiDB-lite"/>
    </source>
</evidence>
<feature type="compositionally biased region" description="Low complexity" evidence="1">
    <location>
        <begin position="290"/>
        <end position="307"/>
    </location>
</feature>
<dbReference type="EMBL" id="CAJNOI010000318">
    <property type="protein sequence ID" value="CAF1240498.1"/>
    <property type="molecule type" value="Genomic_DNA"/>
</dbReference>
<dbReference type="EMBL" id="CAJNOM010000026">
    <property type="protein sequence ID" value="CAF0842967.1"/>
    <property type="molecule type" value="Genomic_DNA"/>
</dbReference>
<keyword evidence="5" id="KW-1185">Reference proteome</keyword>
<feature type="compositionally biased region" description="Polar residues" evidence="1">
    <location>
        <begin position="146"/>
        <end position="174"/>
    </location>
</feature>
<feature type="compositionally biased region" description="Polar residues" evidence="1">
    <location>
        <begin position="102"/>
        <end position="135"/>
    </location>
</feature>
<feature type="compositionally biased region" description="Polar residues" evidence="1">
    <location>
        <begin position="585"/>
        <end position="603"/>
    </location>
</feature>
<sequence length="875" mass="98630">MATATHSTKPNTYDSHKHKEKVNRRPEGSSNVHRLSSNTTSSGSVPKRYQSVFIEGTPLTSFGIINDENQLRSHSPPNHTQPQTHQRPLKPVKEFLTTHPLNDQQFDNRWPSNSQRNSHTRSQTEATVQNVNAAVSKSLRKLRQEPLNTAKTTNSRSPSADSGTVPSRPTSRITSHLNNDAATASHFYYQSSGGTKGPLPPQLISKRPSTSRTSNNRISAETSPSNIRQSMTPTQNMIKSTDTGNNAHVSSPTRVPTKSPDIGLHQLDEFDFDRIPIDEHFDKFKKSRDGSGSQTTTTTRSSTRKQSLAPRAPSADNQHRSLPEVSVHPHIQSSVQRNIEPVQHIHESIPNSISAEQIHPQIHENYPSTDLDTVEKYTNHHHIQVEPIGTFKRLSSPVKHQQIVDIHPNVIVQHQRPASRSDLDGNNRLSATKRALDEAYVERENTGAQLLNFRNTHTNNDNDSASTLKAYVDQQHERKTSGASPPSPATRELNRIWKKQRNKYSIRSPPTSLAIRKNTKPHRPPGRLKNYEDESDSETTATETQSREEDMVRRHGLPPSDLGSDVWSDLTSEFSDTKLRKHPNIRTSTPNITARSSSMSSKEIGQIRRQLTDLQIMYNDLLKLLDMDAESVRGSVKSTVSSHIDHNSRRHRFRKIMPALSIRHSNVDLGEVNQRFARLEASVVTLAESIAKLSAQIQAQRTVKDDVFRLRQEVGDLRQQLYQQYSRQQSAIPQPPPIASSVSATYQQPSRLISANVQRLATINSTNPSNFSTSYLPSTSTMQRSNSIIDPRQARKIEQFFGTETMLRYFLSLLNYEEYAPRLEREKIGIYELPYVSERKLQSLGIPYGPCARIIYEAQQYFISLLTLKSGGIDV</sequence>
<dbReference type="InterPro" id="IPR013761">
    <property type="entry name" value="SAM/pointed_sf"/>
</dbReference>
<dbReference type="OrthoDB" id="8188202at2759"/>
<name>A0A813VQW0_9BILA</name>
<feature type="region of interest" description="Disordered" evidence="1">
    <location>
        <begin position="283"/>
        <end position="321"/>
    </location>
</feature>